<protein>
    <recommendedName>
        <fullName evidence="5">Secreted protein</fullName>
    </recommendedName>
</protein>
<evidence type="ECO:0008006" key="5">
    <source>
        <dbReference type="Google" id="ProtNLM"/>
    </source>
</evidence>
<dbReference type="AlphaFoldDB" id="A0A6A6NPG9"/>
<dbReference type="EMBL" id="MU001697">
    <property type="protein sequence ID" value="KAF2453407.1"/>
    <property type="molecule type" value="Genomic_DNA"/>
</dbReference>
<evidence type="ECO:0000313" key="3">
    <source>
        <dbReference type="EMBL" id="KAF2453407.1"/>
    </source>
</evidence>
<reference evidence="3" key="1">
    <citation type="journal article" date="2020" name="Stud. Mycol.">
        <title>101 Dothideomycetes genomes: a test case for predicting lifestyles and emergence of pathogens.</title>
        <authorList>
            <person name="Haridas S."/>
            <person name="Albert R."/>
            <person name="Binder M."/>
            <person name="Bloem J."/>
            <person name="Labutti K."/>
            <person name="Salamov A."/>
            <person name="Andreopoulos B."/>
            <person name="Baker S."/>
            <person name="Barry K."/>
            <person name="Bills G."/>
            <person name="Bluhm B."/>
            <person name="Cannon C."/>
            <person name="Castanera R."/>
            <person name="Culley D."/>
            <person name="Daum C."/>
            <person name="Ezra D."/>
            <person name="Gonzalez J."/>
            <person name="Henrissat B."/>
            <person name="Kuo A."/>
            <person name="Liang C."/>
            <person name="Lipzen A."/>
            <person name="Lutzoni F."/>
            <person name="Magnuson J."/>
            <person name="Mondo S."/>
            <person name="Nolan M."/>
            <person name="Ohm R."/>
            <person name="Pangilinan J."/>
            <person name="Park H.-J."/>
            <person name="Ramirez L."/>
            <person name="Alfaro M."/>
            <person name="Sun H."/>
            <person name="Tritt A."/>
            <person name="Yoshinaga Y."/>
            <person name="Zwiers L.-H."/>
            <person name="Turgeon B."/>
            <person name="Goodwin S."/>
            <person name="Spatafora J."/>
            <person name="Crous P."/>
            <person name="Grigoriev I."/>
        </authorList>
    </citation>
    <scope>NUCLEOTIDE SEQUENCE</scope>
    <source>
        <strain evidence="3">ATCC 16933</strain>
    </source>
</reference>
<gene>
    <name evidence="3" type="ORF">BDY21DRAFT_355777</name>
</gene>
<feature type="chain" id="PRO_5025430587" description="Secreted protein" evidence="2">
    <location>
        <begin position="19"/>
        <end position="99"/>
    </location>
</feature>
<accession>A0A6A6NPG9</accession>
<name>A0A6A6NPG9_9PEZI</name>
<feature type="compositionally biased region" description="Basic residues" evidence="1">
    <location>
        <begin position="23"/>
        <end position="35"/>
    </location>
</feature>
<keyword evidence="2" id="KW-0732">Signal</keyword>
<sequence>MCVCLCVCVYLLFQSRQADRGKKKEKRKREKKRGQGNHALRCACVNEGERAVSGAVPRARGDWPRLRAQGPTCALRVRSGSCCGAPSSSRGGGLKRKEI</sequence>
<feature type="signal peptide" evidence="2">
    <location>
        <begin position="1"/>
        <end position="18"/>
    </location>
</feature>
<dbReference type="Proteomes" id="UP000799766">
    <property type="component" value="Unassembled WGS sequence"/>
</dbReference>
<evidence type="ECO:0000256" key="2">
    <source>
        <dbReference type="SAM" id="SignalP"/>
    </source>
</evidence>
<feature type="region of interest" description="Disordered" evidence="1">
    <location>
        <begin position="17"/>
        <end position="36"/>
    </location>
</feature>
<keyword evidence="4" id="KW-1185">Reference proteome</keyword>
<proteinExistence type="predicted"/>
<organism evidence="3 4">
    <name type="scientific">Lineolata rhizophorae</name>
    <dbReference type="NCBI Taxonomy" id="578093"/>
    <lineage>
        <taxon>Eukaryota</taxon>
        <taxon>Fungi</taxon>
        <taxon>Dikarya</taxon>
        <taxon>Ascomycota</taxon>
        <taxon>Pezizomycotina</taxon>
        <taxon>Dothideomycetes</taxon>
        <taxon>Dothideomycetes incertae sedis</taxon>
        <taxon>Lineolatales</taxon>
        <taxon>Lineolataceae</taxon>
        <taxon>Lineolata</taxon>
    </lineage>
</organism>
<evidence type="ECO:0000256" key="1">
    <source>
        <dbReference type="SAM" id="MobiDB-lite"/>
    </source>
</evidence>
<evidence type="ECO:0000313" key="4">
    <source>
        <dbReference type="Proteomes" id="UP000799766"/>
    </source>
</evidence>